<evidence type="ECO:0000256" key="1">
    <source>
        <dbReference type="ARBA" id="ARBA00004141"/>
    </source>
</evidence>
<keyword evidence="4" id="KW-0812">Transmembrane</keyword>
<comment type="similarity">
    <text evidence="2">Belongs to the SLC41A transporter family.</text>
</comment>
<evidence type="ECO:0000256" key="4">
    <source>
        <dbReference type="ARBA" id="ARBA00022692"/>
    </source>
</evidence>
<organism evidence="9">
    <name type="scientific">Pseudomonas sp. Hg7Tf</name>
    <dbReference type="NCBI Taxonomy" id="3236988"/>
    <lineage>
        <taxon>Bacteria</taxon>
        <taxon>Pseudomonadati</taxon>
        <taxon>Pseudomonadota</taxon>
        <taxon>Gammaproteobacteria</taxon>
        <taxon>Pseudomonadales</taxon>
        <taxon>Pseudomonadaceae</taxon>
        <taxon>Pseudomonas</taxon>
    </lineage>
</organism>
<reference evidence="9" key="1">
    <citation type="submission" date="2024-07" db="EMBL/GenBank/DDBJ databases">
        <title>Identification and characteristics of a novel species of coltsfoot's symbiotic bacteria.</title>
        <authorList>
            <person name="Juszczyk A."/>
            <person name="Jasielczuk I."/>
            <person name="Gurgul A."/>
            <person name="Rogala M."/>
            <person name="Kowalczyk A."/>
            <person name="Szmatola T."/>
            <person name="Kosecka-Strojek M."/>
            <person name="Arent Z."/>
            <person name="Latowski D."/>
        </authorList>
    </citation>
    <scope>NUCLEOTIDE SEQUENCE</scope>
    <source>
        <strain evidence="9">Hg7Tf</strain>
    </source>
</reference>
<dbReference type="AlphaFoldDB" id="A0AB39HV51"/>
<feature type="domain" description="SLC41A/MgtE integral membrane" evidence="8">
    <location>
        <begin position="24"/>
        <end position="51"/>
    </location>
</feature>
<evidence type="ECO:0000259" key="8">
    <source>
        <dbReference type="Pfam" id="PF01769"/>
    </source>
</evidence>
<keyword evidence="3" id="KW-0813">Transport</keyword>
<evidence type="ECO:0000256" key="5">
    <source>
        <dbReference type="ARBA" id="ARBA00022842"/>
    </source>
</evidence>
<proteinExistence type="inferred from homology"/>
<evidence type="ECO:0000256" key="2">
    <source>
        <dbReference type="ARBA" id="ARBA00009749"/>
    </source>
</evidence>
<gene>
    <name evidence="9" type="ORF">AB4Y39_20840</name>
</gene>
<keyword evidence="6" id="KW-1133">Transmembrane helix</keyword>
<sequence>MTFTHEAKMAGLTLPREQACFGWCYLLSRMKLDPATASGPLVTSIADAAGLYDQQAGSSGRCG</sequence>
<dbReference type="GO" id="GO:0016020">
    <property type="term" value="C:membrane"/>
    <property type="evidence" value="ECO:0007669"/>
    <property type="project" value="UniProtKB-SubCell"/>
</dbReference>
<dbReference type="RefSeq" id="WP_101293164.1">
    <property type="nucleotide sequence ID" value="NZ_CP162607.1"/>
</dbReference>
<evidence type="ECO:0000256" key="3">
    <source>
        <dbReference type="ARBA" id="ARBA00022448"/>
    </source>
</evidence>
<dbReference type="InterPro" id="IPR036739">
    <property type="entry name" value="SLC41_membr_dom_sf"/>
</dbReference>
<evidence type="ECO:0000313" key="9">
    <source>
        <dbReference type="EMBL" id="XDK36129.1"/>
    </source>
</evidence>
<keyword evidence="7" id="KW-0472">Membrane</keyword>
<keyword evidence="5" id="KW-0460">Magnesium</keyword>
<dbReference type="Pfam" id="PF01769">
    <property type="entry name" value="MgtE"/>
    <property type="match status" value="1"/>
</dbReference>
<name>A0AB39HV51_9PSED</name>
<protein>
    <submittedName>
        <fullName evidence="9">Magnesium transporter</fullName>
    </submittedName>
</protein>
<dbReference type="InterPro" id="IPR006667">
    <property type="entry name" value="SLC41_membr_dom"/>
</dbReference>
<dbReference type="EMBL" id="CP162607">
    <property type="protein sequence ID" value="XDK36129.1"/>
    <property type="molecule type" value="Genomic_DNA"/>
</dbReference>
<dbReference type="SUPFAM" id="SSF161093">
    <property type="entry name" value="MgtE membrane domain-like"/>
    <property type="match status" value="1"/>
</dbReference>
<accession>A0AB39HV51</accession>
<comment type="subcellular location">
    <subcellularLocation>
        <location evidence="1">Membrane</location>
        <topology evidence="1">Multi-pass membrane protein</topology>
    </subcellularLocation>
</comment>
<dbReference type="GO" id="GO:0008324">
    <property type="term" value="F:monoatomic cation transmembrane transporter activity"/>
    <property type="evidence" value="ECO:0007669"/>
    <property type="project" value="InterPro"/>
</dbReference>
<dbReference type="Gene3D" id="1.10.357.20">
    <property type="entry name" value="SLC41 divalent cation transporters, integral membrane domain"/>
    <property type="match status" value="1"/>
</dbReference>
<evidence type="ECO:0000256" key="6">
    <source>
        <dbReference type="ARBA" id="ARBA00022989"/>
    </source>
</evidence>
<evidence type="ECO:0000256" key="7">
    <source>
        <dbReference type="ARBA" id="ARBA00023136"/>
    </source>
</evidence>